<evidence type="ECO:0000313" key="1">
    <source>
        <dbReference type="EMBL" id="KAH7439109.1"/>
    </source>
</evidence>
<dbReference type="AlphaFoldDB" id="A0A8T2V4F4"/>
<name>A0A8T2V4F4_CERRI</name>
<sequence>MLSQGMFKLHISMSKSVRPCRDSDLVAAIRRF</sequence>
<comment type="caution">
    <text evidence="1">The sequence shown here is derived from an EMBL/GenBank/DDBJ whole genome shotgun (WGS) entry which is preliminary data.</text>
</comment>
<evidence type="ECO:0000313" key="2">
    <source>
        <dbReference type="Proteomes" id="UP000825935"/>
    </source>
</evidence>
<organism evidence="1 2">
    <name type="scientific">Ceratopteris richardii</name>
    <name type="common">Triangle waterfern</name>
    <dbReference type="NCBI Taxonomy" id="49495"/>
    <lineage>
        <taxon>Eukaryota</taxon>
        <taxon>Viridiplantae</taxon>
        <taxon>Streptophyta</taxon>
        <taxon>Embryophyta</taxon>
        <taxon>Tracheophyta</taxon>
        <taxon>Polypodiopsida</taxon>
        <taxon>Polypodiidae</taxon>
        <taxon>Polypodiales</taxon>
        <taxon>Pteridineae</taxon>
        <taxon>Pteridaceae</taxon>
        <taxon>Parkerioideae</taxon>
        <taxon>Ceratopteris</taxon>
    </lineage>
</organism>
<proteinExistence type="predicted"/>
<accession>A0A8T2V4F4</accession>
<dbReference type="EMBL" id="CM035409">
    <property type="protein sequence ID" value="KAH7439109.1"/>
    <property type="molecule type" value="Genomic_DNA"/>
</dbReference>
<protein>
    <submittedName>
        <fullName evidence="1">Uncharacterized protein</fullName>
    </submittedName>
</protein>
<keyword evidence="2" id="KW-1185">Reference proteome</keyword>
<dbReference type="Proteomes" id="UP000825935">
    <property type="component" value="Chromosome 4"/>
</dbReference>
<gene>
    <name evidence="1" type="ORF">KP509_04G045400</name>
</gene>
<reference evidence="1" key="1">
    <citation type="submission" date="2021-08" db="EMBL/GenBank/DDBJ databases">
        <title>WGS assembly of Ceratopteris richardii.</title>
        <authorList>
            <person name="Marchant D.B."/>
            <person name="Chen G."/>
            <person name="Jenkins J."/>
            <person name="Shu S."/>
            <person name="Leebens-Mack J."/>
            <person name="Grimwood J."/>
            <person name="Schmutz J."/>
            <person name="Soltis P."/>
            <person name="Soltis D."/>
            <person name="Chen Z.-H."/>
        </authorList>
    </citation>
    <scope>NUCLEOTIDE SEQUENCE</scope>
    <source>
        <strain evidence="1">Whitten #5841</strain>
        <tissue evidence="1">Leaf</tissue>
    </source>
</reference>